<proteinExistence type="predicted"/>
<dbReference type="CDD" id="cd00038">
    <property type="entry name" value="CAP_ED"/>
    <property type="match status" value="1"/>
</dbReference>
<feature type="compositionally biased region" description="Polar residues" evidence="16">
    <location>
        <begin position="1015"/>
        <end position="1043"/>
    </location>
</feature>
<feature type="compositionally biased region" description="Basic and acidic residues" evidence="16">
    <location>
        <begin position="729"/>
        <end position="738"/>
    </location>
</feature>
<keyword evidence="4" id="KW-0597">Phosphoprotein</keyword>
<dbReference type="InterPro" id="IPR000700">
    <property type="entry name" value="PAS-assoc_C"/>
</dbReference>
<dbReference type="Pfam" id="PF00027">
    <property type="entry name" value="cNMP_binding"/>
    <property type="match status" value="1"/>
</dbReference>
<keyword evidence="21" id="KW-1185">Reference proteome</keyword>
<dbReference type="AlphaFoldDB" id="A0A1S3JY71"/>
<keyword evidence="9" id="KW-0630">Potassium</keyword>
<evidence type="ECO:0000256" key="3">
    <source>
        <dbReference type="ARBA" id="ARBA00022538"/>
    </source>
</evidence>
<evidence type="ECO:0000256" key="11">
    <source>
        <dbReference type="ARBA" id="ARBA00023065"/>
    </source>
</evidence>
<dbReference type="SUPFAM" id="SSF81324">
    <property type="entry name" value="Voltage-gated potassium channels"/>
    <property type="match status" value="1"/>
</dbReference>
<dbReference type="Gene3D" id="1.10.287.70">
    <property type="match status" value="1"/>
</dbReference>
<evidence type="ECO:0000259" key="20">
    <source>
        <dbReference type="PROSITE" id="PS50113"/>
    </source>
</evidence>
<feature type="compositionally biased region" description="Basic residues" evidence="16">
    <location>
        <begin position="1053"/>
        <end position="1062"/>
    </location>
</feature>
<dbReference type="RefSeq" id="XP_013414999.1">
    <property type="nucleotide sequence ID" value="XM_013559545.1"/>
</dbReference>
<feature type="compositionally biased region" description="Basic and acidic residues" evidence="16">
    <location>
        <begin position="1078"/>
        <end position="1089"/>
    </location>
</feature>
<dbReference type="GeneID" id="106176953"/>
<evidence type="ECO:0000256" key="13">
    <source>
        <dbReference type="ARBA" id="ARBA00023180"/>
    </source>
</evidence>
<dbReference type="OrthoDB" id="447251at2759"/>
<evidence type="ECO:0000259" key="18">
    <source>
        <dbReference type="PROSITE" id="PS50042"/>
    </source>
</evidence>
<dbReference type="PANTHER" id="PTHR10217">
    <property type="entry name" value="VOLTAGE AND LIGAND GATED POTASSIUM CHANNEL"/>
    <property type="match status" value="1"/>
</dbReference>
<dbReference type="InterPro" id="IPR050818">
    <property type="entry name" value="KCNH_animal-type"/>
</dbReference>
<dbReference type="FunFam" id="1.10.1200.260:FF:000003">
    <property type="entry name" value="Potassium voltage-gated channel subfamily H member 1"/>
    <property type="match status" value="1"/>
</dbReference>
<feature type="compositionally biased region" description="Basic and acidic residues" evidence="16">
    <location>
        <begin position="851"/>
        <end position="861"/>
    </location>
</feature>
<dbReference type="InterPro" id="IPR000595">
    <property type="entry name" value="cNMP-bd_dom"/>
</dbReference>
<dbReference type="STRING" id="7574.A0A1S3JY71"/>
<feature type="transmembrane region" description="Helical" evidence="17">
    <location>
        <begin position="362"/>
        <end position="388"/>
    </location>
</feature>
<evidence type="ECO:0000256" key="15">
    <source>
        <dbReference type="ARBA" id="ARBA00034430"/>
    </source>
</evidence>
<evidence type="ECO:0000256" key="1">
    <source>
        <dbReference type="ARBA" id="ARBA00004141"/>
    </source>
</evidence>
<evidence type="ECO:0000256" key="12">
    <source>
        <dbReference type="ARBA" id="ARBA00023136"/>
    </source>
</evidence>
<feature type="compositionally biased region" description="Basic and acidic residues" evidence="16">
    <location>
        <begin position="819"/>
        <end position="840"/>
    </location>
</feature>
<dbReference type="PRINTS" id="PR01464">
    <property type="entry name" value="EAGCHANNEL"/>
</dbReference>
<dbReference type="FunFam" id="1.10.287.70:FF:000035">
    <property type="entry name" value="Potassium voltage-gated channel, subfamily H (Eag-related), member 1"/>
    <property type="match status" value="1"/>
</dbReference>
<dbReference type="SUPFAM" id="SSF55785">
    <property type="entry name" value="PYP-like sensor domain (PAS domain)"/>
    <property type="match status" value="1"/>
</dbReference>
<keyword evidence="6" id="KW-0631">Potassium channel</keyword>
<dbReference type="GO" id="GO:0008076">
    <property type="term" value="C:voltage-gated potassium channel complex"/>
    <property type="evidence" value="ECO:0007669"/>
    <property type="project" value="TreeGrafter"/>
</dbReference>
<dbReference type="InterPro" id="IPR003949">
    <property type="entry name" value="K_chnl_volt-dep_EAG"/>
</dbReference>
<dbReference type="SMART" id="SM00100">
    <property type="entry name" value="cNMP"/>
    <property type="match status" value="1"/>
</dbReference>
<feature type="compositionally biased region" description="Polar residues" evidence="16">
    <location>
        <begin position="961"/>
        <end position="984"/>
    </location>
</feature>
<keyword evidence="12 17" id="KW-0472">Membrane</keyword>
<dbReference type="InterPro" id="IPR003938">
    <property type="entry name" value="K_chnl_volt-dep_EAG/ELK/ERG"/>
</dbReference>
<dbReference type="FunCoup" id="A0A1S3JY71">
    <property type="interactions" value="370"/>
</dbReference>
<feature type="transmembrane region" description="Helical" evidence="17">
    <location>
        <begin position="430"/>
        <end position="451"/>
    </location>
</feature>
<dbReference type="PROSITE" id="PS50042">
    <property type="entry name" value="CNMP_BINDING_3"/>
    <property type="match status" value="1"/>
</dbReference>
<evidence type="ECO:0000256" key="16">
    <source>
        <dbReference type="SAM" id="MobiDB-lite"/>
    </source>
</evidence>
<protein>
    <submittedName>
        <fullName evidence="22">Potassium voltage-gated channel subfamily H member 1</fullName>
    </submittedName>
</protein>
<feature type="compositionally biased region" description="Polar residues" evidence="16">
    <location>
        <begin position="740"/>
        <end position="752"/>
    </location>
</feature>
<feature type="domain" description="Cyclic nucleotide-binding" evidence="18">
    <location>
        <begin position="563"/>
        <end position="663"/>
    </location>
</feature>
<evidence type="ECO:0000256" key="14">
    <source>
        <dbReference type="ARBA" id="ARBA00023303"/>
    </source>
</evidence>
<dbReference type="Gene3D" id="3.30.450.20">
    <property type="entry name" value="PAS domain"/>
    <property type="match status" value="1"/>
</dbReference>
<dbReference type="Proteomes" id="UP000085678">
    <property type="component" value="Unplaced"/>
</dbReference>
<evidence type="ECO:0000256" key="2">
    <source>
        <dbReference type="ARBA" id="ARBA00022448"/>
    </source>
</evidence>
<gene>
    <name evidence="22" type="primary">LOC106176953</name>
</gene>
<evidence type="ECO:0000256" key="8">
    <source>
        <dbReference type="ARBA" id="ARBA00022882"/>
    </source>
</evidence>
<evidence type="ECO:0000256" key="4">
    <source>
        <dbReference type="ARBA" id="ARBA00022553"/>
    </source>
</evidence>
<evidence type="ECO:0000313" key="21">
    <source>
        <dbReference type="Proteomes" id="UP000085678"/>
    </source>
</evidence>
<evidence type="ECO:0000256" key="17">
    <source>
        <dbReference type="SAM" id="Phobius"/>
    </source>
</evidence>
<dbReference type="Pfam" id="PF13426">
    <property type="entry name" value="PAS_9"/>
    <property type="match status" value="1"/>
</dbReference>
<feature type="transmembrane region" description="Helical" evidence="17">
    <location>
        <begin position="463"/>
        <end position="484"/>
    </location>
</feature>
<dbReference type="InterPro" id="IPR014710">
    <property type="entry name" value="RmlC-like_jellyroll"/>
</dbReference>
<sequence length="1089" mass="121472">MHGTKRGLVAPQNTFLENIIRRSNGQHSSFLLANAQIVDYPIVYCNEGFCKLSGYTRAEVMQKSCNCAFMHGERTDPDTVTQIQTALEEWEQIQVEILLYKKNRGHALLSGTPLWLMEHVAPIKNEKDQVVLFLLTFKDITALKRPICEDDGKGLSKFARLARSVTRNKSVVLQYSNQLQAPATTSKIPQDNNRPFSLAHIMNFNADILPQYRQEAPKTPPHIILHYCAFKATWDWIILILTFYTAVMVPYNVAFRSKTMDGVGLLVVDSIVDVVFFVDIILNFHTTFVGPGGEIVSDPKIIRMNYLKSWFVIDLLSCLPYDVFNAFQHVDESISSIFSALKVVRLLRLGRVVRKLDHYLEYGAAVLVILVFCFVLVAHWFACLWYSIGMTEVQSGLAFGWLQLLANRTQQPFYQTNSTGEFEGGPSKDMSYVTALYFTLSCMTSVGFGNVAANTMLEKGFTILMMIAGSLLYATIFGNVTTIFQQITSSTARYHEMLNSVREFMKLHDVPKALGERVMDYVVSTWAVTKGIDTAKVLNYCPKDMKADICVHLNRNVFNEHSAFRLASDGCLRALAVHFSMQHSAPGDTIYHQGESLDQLCFIVSGSLEVIQDDEVVAILSKGDVFGDFFWREHTVGQSAANVRSLTYCDIHIIKREPLLEVLDFYQNFASSFARNLTLTYNLRHRLIFRKVVDVKREKELEQMRKNDPSFDISSNHPVRKLISKFRKIGDKHPHGDGEQGNNSPRGQSSRPGSEAKMITVTESPVPPVPKVSKWQRMLNGDAGKTSTPPVHDDPPPPPPPKPSVPKKAPRFAMFNSNKHHEGGDEGKSLVSLKKSDSRDSGILQSTSDQKLNKFENDESTPHSSGRSSREGHGPPLHGLSPSEQQLIGSLYDIKLEIKDEISALNRRMTRIDEQIGDILRMFSRDVTPSSNRTSVLSSCGSSNKISEEPLSEVESPNHALVSSKSSSDYTPPTANTSSEQPMPSTALGPPKGVKPKTQGQKGPVPLRKPATGAIKSSRNYTNAGYSSSSGDQENHSAVSDSSEPGHADGGRHAHKQRKTSGKKNEVHPQVFPDDEDQKPIKDRDLDIL</sequence>
<feature type="domain" description="PAC" evidence="20">
    <location>
        <begin position="93"/>
        <end position="152"/>
    </location>
</feature>
<dbReference type="OMA" id="HEMISNV"/>
<dbReference type="GO" id="GO:0005249">
    <property type="term" value="F:voltage-gated potassium channel activity"/>
    <property type="evidence" value="ECO:0007669"/>
    <property type="project" value="InterPro"/>
</dbReference>
<keyword evidence="13" id="KW-0325">Glycoprotein</keyword>
<dbReference type="InterPro" id="IPR005821">
    <property type="entry name" value="Ion_trans_dom"/>
</dbReference>
<keyword evidence="3" id="KW-0633">Potassium transport</keyword>
<feature type="region of interest" description="Disordered" evidence="16">
    <location>
        <begin position="923"/>
        <end position="1089"/>
    </location>
</feature>
<evidence type="ECO:0000256" key="5">
    <source>
        <dbReference type="ARBA" id="ARBA00022692"/>
    </source>
</evidence>
<dbReference type="PANTHER" id="PTHR10217:SF435">
    <property type="entry name" value="POTASSIUM VOLTAGE-GATED CHANNEL PROTEIN EAG"/>
    <property type="match status" value="1"/>
</dbReference>
<dbReference type="Gene3D" id="1.10.1200.260">
    <property type="match status" value="1"/>
</dbReference>
<accession>A0A1S3JY71</accession>
<name>A0A1S3JY71_LINAN</name>
<dbReference type="FunFam" id="2.60.120.10:FF:000009">
    <property type="entry name" value="Potassium voltage-gated channel subfamily H member 1"/>
    <property type="match status" value="1"/>
</dbReference>
<dbReference type="InterPro" id="IPR018490">
    <property type="entry name" value="cNMP-bd_dom_sf"/>
</dbReference>
<feature type="compositionally biased region" description="Polar residues" evidence="16">
    <location>
        <begin position="927"/>
        <end position="945"/>
    </location>
</feature>
<dbReference type="KEGG" id="lak:106176953"/>
<evidence type="ECO:0000259" key="19">
    <source>
        <dbReference type="PROSITE" id="PS50112"/>
    </source>
</evidence>
<keyword evidence="7" id="KW-0112">Calmodulin-binding</keyword>
<keyword evidence="8" id="KW-0851">Voltage-gated channel</keyword>
<comment type="subcellular location">
    <subcellularLocation>
        <location evidence="1">Membrane</location>
        <topology evidence="1">Multi-pass membrane protein</topology>
    </subcellularLocation>
</comment>
<evidence type="ECO:0000256" key="6">
    <source>
        <dbReference type="ARBA" id="ARBA00022826"/>
    </source>
</evidence>
<feature type="region of interest" description="Disordered" evidence="16">
    <location>
        <begin position="729"/>
        <end position="756"/>
    </location>
</feature>
<dbReference type="InParanoid" id="A0A1S3JY71"/>
<dbReference type="PROSITE" id="PS50113">
    <property type="entry name" value="PAC"/>
    <property type="match status" value="1"/>
</dbReference>
<dbReference type="FunFam" id="3.30.450.20:FF:000009">
    <property type="entry name" value="Potassium voltage-gated channel subfamily H member 1"/>
    <property type="match status" value="1"/>
</dbReference>
<organism evidence="21 22">
    <name type="scientific">Lingula anatina</name>
    <name type="common">Brachiopod</name>
    <name type="synonym">Lingula unguis</name>
    <dbReference type="NCBI Taxonomy" id="7574"/>
    <lineage>
        <taxon>Eukaryota</taxon>
        <taxon>Metazoa</taxon>
        <taxon>Spiralia</taxon>
        <taxon>Lophotrochozoa</taxon>
        <taxon>Brachiopoda</taxon>
        <taxon>Linguliformea</taxon>
        <taxon>Lingulata</taxon>
        <taxon>Lingulida</taxon>
        <taxon>Linguloidea</taxon>
        <taxon>Lingulidae</taxon>
        <taxon>Lingula</taxon>
    </lineage>
</organism>
<dbReference type="InterPro" id="IPR035965">
    <property type="entry name" value="PAS-like_dom_sf"/>
</dbReference>
<dbReference type="GO" id="GO:0005516">
    <property type="term" value="F:calmodulin binding"/>
    <property type="evidence" value="ECO:0007669"/>
    <property type="project" value="UniProtKB-KW"/>
</dbReference>
<keyword evidence="11" id="KW-0406">Ion transport</keyword>
<evidence type="ECO:0000256" key="9">
    <source>
        <dbReference type="ARBA" id="ARBA00022958"/>
    </source>
</evidence>
<keyword evidence="2" id="KW-0813">Transport</keyword>
<dbReference type="PROSITE" id="PS50112">
    <property type="entry name" value="PAS"/>
    <property type="match status" value="1"/>
</dbReference>
<keyword evidence="5 17" id="KW-0812">Transmembrane</keyword>
<dbReference type="SUPFAM" id="SSF51206">
    <property type="entry name" value="cAMP-binding domain-like"/>
    <property type="match status" value="1"/>
</dbReference>
<dbReference type="Pfam" id="PF00520">
    <property type="entry name" value="Ion_trans"/>
    <property type="match status" value="1"/>
</dbReference>
<dbReference type="CDD" id="cd00130">
    <property type="entry name" value="PAS"/>
    <property type="match status" value="1"/>
</dbReference>
<reference evidence="22" key="1">
    <citation type="submission" date="2025-08" db="UniProtKB">
        <authorList>
            <consortium name="RefSeq"/>
        </authorList>
    </citation>
    <scope>IDENTIFICATION</scope>
    <source>
        <tissue evidence="22">Gonads</tissue>
    </source>
</reference>
<feature type="region of interest" description="Disordered" evidence="16">
    <location>
        <begin position="780"/>
        <end position="885"/>
    </location>
</feature>
<dbReference type="NCBIfam" id="TIGR00229">
    <property type="entry name" value="sensory_box"/>
    <property type="match status" value="1"/>
</dbReference>
<evidence type="ECO:0000256" key="10">
    <source>
        <dbReference type="ARBA" id="ARBA00022989"/>
    </source>
</evidence>
<dbReference type="Gene3D" id="2.60.120.10">
    <property type="entry name" value="Jelly Rolls"/>
    <property type="match status" value="1"/>
</dbReference>
<comment type="catalytic activity">
    <reaction evidence="15">
        <text>K(+)(in) = K(+)(out)</text>
        <dbReference type="Rhea" id="RHEA:29463"/>
        <dbReference type="ChEBI" id="CHEBI:29103"/>
    </reaction>
</comment>
<keyword evidence="10 17" id="KW-1133">Transmembrane helix</keyword>
<keyword evidence="14" id="KW-0407">Ion channel</keyword>
<evidence type="ECO:0000256" key="7">
    <source>
        <dbReference type="ARBA" id="ARBA00022860"/>
    </source>
</evidence>
<evidence type="ECO:0000313" key="22">
    <source>
        <dbReference type="RefSeq" id="XP_013414999.1"/>
    </source>
</evidence>
<dbReference type="PRINTS" id="PR01463">
    <property type="entry name" value="EAGCHANLFMLY"/>
</dbReference>
<dbReference type="InterPro" id="IPR000014">
    <property type="entry name" value="PAS"/>
</dbReference>
<dbReference type="GO" id="GO:0042391">
    <property type="term" value="P:regulation of membrane potential"/>
    <property type="evidence" value="ECO:0007669"/>
    <property type="project" value="TreeGrafter"/>
</dbReference>
<feature type="transmembrane region" description="Helical" evidence="17">
    <location>
        <begin position="236"/>
        <end position="255"/>
    </location>
</feature>
<feature type="domain" description="PAS" evidence="19">
    <location>
        <begin position="42"/>
        <end position="89"/>
    </location>
</feature>